<keyword evidence="3 6" id="KW-0812">Transmembrane</keyword>
<evidence type="ECO:0000256" key="1">
    <source>
        <dbReference type="ARBA" id="ARBA00004651"/>
    </source>
</evidence>
<dbReference type="EMBL" id="JRYO01000259">
    <property type="protein sequence ID" value="KHE90494.1"/>
    <property type="molecule type" value="Genomic_DNA"/>
</dbReference>
<keyword evidence="4 6" id="KW-1133">Transmembrane helix</keyword>
<evidence type="ECO:0000256" key="6">
    <source>
        <dbReference type="SAM" id="Phobius"/>
    </source>
</evidence>
<comment type="subcellular location">
    <subcellularLocation>
        <location evidence="1">Cell membrane</location>
        <topology evidence="1">Multi-pass membrane protein</topology>
    </subcellularLocation>
</comment>
<evidence type="ECO:0000256" key="2">
    <source>
        <dbReference type="ARBA" id="ARBA00022475"/>
    </source>
</evidence>
<evidence type="ECO:0000313" key="8">
    <source>
        <dbReference type="EMBL" id="KHE90494.1"/>
    </source>
</evidence>
<gene>
    <name evidence="8" type="ORF">SCABRO_03762</name>
</gene>
<feature type="transmembrane region" description="Helical" evidence="6">
    <location>
        <begin position="331"/>
        <end position="349"/>
    </location>
</feature>
<dbReference type="GO" id="GO:0005886">
    <property type="term" value="C:plasma membrane"/>
    <property type="evidence" value="ECO:0007669"/>
    <property type="project" value="UniProtKB-SubCell"/>
</dbReference>
<keyword evidence="5 6" id="KW-0472">Membrane</keyword>
<dbReference type="AlphaFoldDB" id="A0A0B0ECT7"/>
<evidence type="ECO:0000256" key="5">
    <source>
        <dbReference type="ARBA" id="ARBA00023136"/>
    </source>
</evidence>
<sequence length="367" mass="41699">MLYSVEFYLCLGTKPILQYLRYKRHLMSAKKILLTIGIAFSIFLITLPLVSYKYLKTAVKSAAFNHLVTVRGLLKHQIKTYFQERFGDIDVLSRNPVIGQAFSRLSKAFHASGLDSDVYIKVSELYQPLMEHYLTDYGYANVYFIDNDGDVMYSAVREEFTGTNLATGRYKQFSIGQIYANGLNGIAFEDYTWHEELGEFTSYFAAPVYDGQMLQGVLVIEIPFSHLDSIMTEREGLGETGEMYLVGDDSYMRSNSRFSEKATILQKEVDTAATREALDGIVGEKIIKGYRRIPVLSAYTPLDLKFVNWALLVEIDEEEAFAAVKTVEKRVTILGSLIAGITFLFIYLVNRRKKIVMVAESLEETET</sequence>
<dbReference type="eggNOG" id="COG0840">
    <property type="taxonomic scope" value="Bacteria"/>
</dbReference>
<keyword evidence="2" id="KW-1003">Cell membrane</keyword>
<name>A0A0B0ECT7_9BACT</name>
<protein>
    <submittedName>
        <fullName evidence="8">Putative methyl-accepting chemotaxis protein</fullName>
    </submittedName>
</protein>
<dbReference type="Pfam" id="PF02743">
    <property type="entry name" value="dCache_1"/>
    <property type="match status" value="1"/>
</dbReference>
<dbReference type="SUPFAM" id="SSF103190">
    <property type="entry name" value="Sensory domain-like"/>
    <property type="match status" value="1"/>
</dbReference>
<dbReference type="InterPro" id="IPR033479">
    <property type="entry name" value="dCache_1"/>
</dbReference>
<evidence type="ECO:0000313" key="9">
    <source>
        <dbReference type="Proteomes" id="UP000030652"/>
    </source>
</evidence>
<feature type="domain" description="Cache" evidence="7">
    <location>
        <begin position="76"/>
        <end position="313"/>
    </location>
</feature>
<evidence type="ECO:0000256" key="4">
    <source>
        <dbReference type="ARBA" id="ARBA00022989"/>
    </source>
</evidence>
<feature type="transmembrane region" description="Helical" evidence="6">
    <location>
        <begin position="32"/>
        <end position="55"/>
    </location>
</feature>
<accession>A0A0B0ECT7</accession>
<proteinExistence type="predicted"/>
<dbReference type="Proteomes" id="UP000030652">
    <property type="component" value="Unassembled WGS sequence"/>
</dbReference>
<evidence type="ECO:0000259" key="7">
    <source>
        <dbReference type="Pfam" id="PF02743"/>
    </source>
</evidence>
<evidence type="ECO:0000256" key="3">
    <source>
        <dbReference type="ARBA" id="ARBA00022692"/>
    </source>
</evidence>
<organism evidence="8 9">
    <name type="scientific">Candidatus Scalindua brodae</name>
    <dbReference type="NCBI Taxonomy" id="237368"/>
    <lineage>
        <taxon>Bacteria</taxon>
        <taxon>Pseudomonadati</taxon>
        <taxon>Planctomycetota</taxon>
        <taxon>Candidatus Brocadiia</taxon>
        <taxon>Candidatus Brocadiales</taxon>
        <taxon>Candidatus Scalinduaceae</taxon>
        <taxon>Candidatus Scalindua</taxon>
    </lineage>
</organism>
<dbReference type="Gene3D" id="3.30.450.20">
    <property type="entry name" value="PAS domain"/>
    <property type="match status" value="1"/>
</dbReference>
<reference evidence="8 9" key="1">
    <citation type="submission" date="2014-10" db="EMBL/GenBank/DDBJ databases">
        <title>Draft genome of anammox bacterium scalindua brodae, obtained using differential coverage binning of sequence data from two enrichment reactors.</title>
        <authorList>
            <person name="Speth D.R."/>
            <person name="Russ L."/>
            <person name="Kartal B."/>
            <person name="Op den Camp H.J."/>
            <person name="Dutilh B.E."/>
            <person name="Jetten M.S."/>
        </authorList>
    </citation>
    <scope>NUCLEOTIDE SEQUENCE [LARGE SCALE GENOMIC DNA]</scope>
    <source>
        <strain evidence="8">RU1</strain>
    </source>
</reference>
<dbReference type="InterPro" id="IPR029151">
    <property type="entry name" value="Sensor-like_sf"/>
</dbReference>
<comment type="caution">
    <text evidence="8">The sequence shown here is derived from an EMBL/GenBank/DDBJ whole genome shotgun (WGS) entry which is preliminary data.</text>
</comment>